<dbReference type="InterPro" id="IPR051258">
    <property type="entry name" value="Diverse_Substrate_Transporter"/>
</dbReference>
<evidence type="ECO:0000256" key="2">
    <source>
        <dbReference type="ARBA" id="ARBA00022475"/>
    </source>
</evidence>
<evidence type="ECO:0000256" key="4">
    <source>
        <dbReference type="ARBA" id="ARBA00022989"/>
    </source>
</evidence>
<sequence>MSCEVKAESNTEIFVCRRVKILSRLALFSATLLWGSTFVAVSSTNDFFKPNFLLACRFLPACLILCAVFFKRLKQLDKHYLKAGCFLGFIMFAGYSLQAIAITTAGGLPGRSSFLVATYCVLVPFVNAAVLKKKPDKFNLFAAFLCFAGILAISMPDLISESQNGVNWGDAFSLISSFIFAVYIVLLPKFMEKLDAVLITIVQFAFAGSYALIFSLLFEDNSNTVWNYQSVFTLVYLTVLCTALCVLLQAVGQKNTPPATAALIFSLESVFSIFLSIMLIDEKFTPALGLGCSCIFIAIIISETKLSFLRKKSMDVN</sequence>
<evidence type="ECO:0000313" key="11">
    <source>
        <dbReference type="Proteomes" id="UP001059401"/>
    </source>
</evidence>
<feature type="transmembrane region" description="Helical" evidence="6">
    <location>
        <begin position="21"/>
        <end position="40"/>
    </location>
</feature>
<keyword evidence="5 6" id="KW-0472">Membrane</keyword>
<keyword evidence="2" id="KW-1003">Cell membrane</keyword>
<evidence type="ECO:0000313" key="8">
    <source>
        <dbReference type="EMBL" id="UTY28456.1"/>
    </source>
</evidence>
<name>A0AAE9MTB9_9SPIR</name>
<dbReference type="PANTHER" id="PTHR42920">
    <property type="entry name" value="OS03G0707200 PROTEIN-RELATED"/>
    <property type="match status" value="1"/>
</dbReference>
<dbReference type="GO" id="GO:0005886">
    <property type="term" value="C:plasma membrane"/>
    <property type="evidence" value="ECO:0007669"/>
    <property type="project" value="UniProtKB-SubCell"/>
</dbReference>
<feature type="transmembrane region" description="Helical" evidence="6">
    <location>
        <begin position="138"/>
        <end position="159"/>
    </location>
</feature>
<evidence type="ECO:0000313" key="10">
    <source>
        <dbReference type="Proteomes" id="UP001058682"/>
    </source>
</evidence>
<proteinExistence type="predicted"/>
<dbReference type="Proteomes" id="UP001059401">
    <property type="component" value="Chromosome"/>
</dbReference>
<dbReference type="Pfam" id="PF00892">
    <property type="entry name" value="EamA"/>
    <property type="match status" value="2"/>
</dbReference>
<comment type="subcellular location">
    <subcellularLocation>
        <location evidence="1">Cell membrane</location>
        <topology evidence="1">Multi-pass membrane protein</topology>
    </subcellularLocation>
</comment>
<feature type="transmembrane region" description="Helical" evidence="6">
    <location>
        <begin position="52"/>
        <end position="71"/>
    </location>
</feature>
<evidence type="ECO:0000256" key="3">
    <source>
        <dbReference type="ARBA" id="ARBA00022692"/>
    </source>
</evidence>
<dbReference type="InterPro" id="IPR037185">
    <property type="entry name" value="EmrE-like"/>
</dbReference>
<feature type="domain" description="EamA" evidence="7">
    <location>
        <begin position="168"/>
        <end position="301"/>
    </location>
</feature>
<keyword evidence="4 6" id="KW-1133">Transmembrane helix</keyword>
<protein>
    <submittedName>
        <fullName evidence="9">DMT family transporter</fullName>
    </submittedName>
</protein>
<evidence type="ECO:0000256" key="6">
    <source>
        <dbReference type="SAM" id="Phobius"/>
    </source>
</evidence>
<feature type="transmembrane region" description="Helical" evidence="6">
    <location>
        <begin position="114"/>
        <end position="131"/>
    </location>
</feature>
<gene>
    <name evidence="9" type="ORF">E4N74_04320</name>
    <name evidence="8" type="ORF">E4N76_05215</name>
</gene>
<dbReference type="InterPro" id="IPR000620">
    <property type="entry name" value="EamA_dom"/>
</dbReference>
<feature type="transmembrane region" description="Helical" evidence="6">
    <location>
        <begin position="286"/>
        <end position="304"/>
    </location>
</feature>
<feature type="transmembrane region" description="Helical" evidence="6">
    <location>
        <begin position="230"/>
        <end position="248"/>
    </location>
</feature>
<feature type="transmembrane region" description="Helical" evidence="6">
    <location>
        <begin position="83"/>
        <end position="108"/>
    </location>
</feature>
<feature type="transmembrane region" description="Helical" evidence="6">
    <location>
        <begin position="260"/>
        <end position="280"/>
    </location>
</feature>
<evidence type="ECO:0000256" key="5">
    <source>
        <dbReference type="ARBA" id="ARBA00023136"/>
    </source>
</evidence>
<reference evidence="9" key="1">
    <citation type="submission" date="2019-04" db="EMBL/GenBank/DDBJ databases">
        <title>Whole genome sequencing of oral phylogroup 2 treponemes.</title>
        <authorList>
            <person name="Chan Y."/>
            <person name="Zeng H.H."/>
            <person name="Yu X.L."/>
            <person name="Leung W.K."/>
            <person name="Watt R.M."/>
        </authorList>
    </citation>
    <scope>NUCLEOTIDE SEQUENCE</scope>
    <source>
        <strain evidence="9">OMZ 835</strain>
        <strain evidence="8">OMZ 847</strain>
    </source>
</reference>
<dbReference type="Proteomes" id="UP001058682">
    <property type="component" value="Chromosome"/>
</dbReference>
<keyword evidence="3 6" id="KW-0812">Transmembrane</keyword>
<organism evidence="9 10">
    <name type="scientific">Treponema putidum</name>
    <dbReference type="NCBI Taxonomy" id="221027"/>
    <lineage>
        <taxon>Bacteria</taxon>
        <taxon>Pseudomonadati</taxon>
        <taxon>Spirochaetota</taxon>
        <taxon>Spirochaetia</taxon>
        <taxon>Spirochaetales</taxon>
        <taxon>Treponemataceae</taxon>
        <taxon>Treponema</taxon>
    </lineage>
</organism>
<evidence type="ECO:0000313" key="9">
    <source>
        <dbReference type="EMBL" id="UTY33322.1"/>
    </source>
</evidence>
<dbReference type="SUPFAM" id="SSF103481">
    <property type="entry name" value="Multidrug resistance efflux transporter EmrE"/>
    <property type="match status" value="2"/>
</dbReference>
<accession>A0AAE9MTB9</accession>
<feature type="transmembrane region" description="Helical" evidence="6">
    <location>
        <begin position="197"/>
        <end position="218"/>
    </location>
</feature>
<feature type="transmembrane region" description="Helical" evidence="6">
    <location>
        <begin position="171"/>
        <end position="190"/>
    </location>
</feature>
<keyword evidence="11" id="KW-1185">Reference proteome</keyword>
<evidence type="ECO:0000259" key="7">
    <source>
        <dbReference type="Pfam" id="PF00892"/>
    </source>
</evidence>
<dbReference type="PANTHER" id="PTHR42920:SF5">
    <property type="entry name" value="EAMA DOMAIN-CONTAINING PROTEIN"/>
    <property type="match status" value="1"/>
</dbReference>
<dbReference type="EMBL" id="CP038804">
    <property type="protein sequence ID" value="UTY33322.1"/>
    <property type="molecule type" value="Genomic_DNA"/>
</dbReference>
<dbReference type="RefSeq" id="WP_255806297.1">
    <property type="nucleotide sequence ID" value="NZ_CP038802.1"/>
</dbReference>
<evidence type="ECO:0000256" key="1">
    <source>
        <dbReference type="ARBA" id="ARBA00004651"/>
    </source>
</evidence>
<dbReference type="AlphaFoldDB" id="A0AAE9MTB9"/>
<feature type="domain" description="EamA" evidence="7">
    <location>
        <begin position="25"/>
        <end position="154"/>
    </location>
</feature>
<dbReference type="EMBL" id="CP038802">
    <property type="protein sequence ID" value="UTY28456.1"/>
    <property type="molecule type" value="Genomic_DNA"/>
</dbReference>